<proteinExistence type="predicted"/>
<name>A0A1L3LYB3_9HYPH</name>
<keyword evidence="3" id="KW-1185">Reference proteome</keyword>
<organism evidence="2 3">
    <name type="scientific">Sinorhizobium americanum</name>
    <dbReference type="NCBI Taxonomy" id="194963"/>
    <lineage>
        <taxon>Bacteria</taxon>
        <taxon>Pseudomonadati</taxon>
        <taxon>Pseudomonadota</taxon>
        <taxon>Alphaproteobacteria</taxon>
        <taxon>Hyphomicrobiales</taxon>
        <taxon>Rhizobiaceae</taxon>
        <taxon>Sinorhizobium/Ensifer group</taxon>
        <taxon>Sinorhizobium</taxon>
    </lineage>
</organism>
<keyword evidence="2" id="KW-0614">Plasmid</keyword>
<gene>
    <name evidence="2" type="ORF">SAMCFNEI73_pC1401</name>
</gene>
<feature type="region of interest" description="Disordered" evidence="1">
    <location>
        <begin position="1"/>
        <end position="31"/>
    </location>
</feature>
<protein>
    <submittedName>
        <fullName evidence="2">Uncharacterized protein</fullName>
    </submittedName>
</protein>
<dbReference type="Proteomes" id="UP000182306">
    <property type="component" value="Plasmid C"/>
</dbReference>
<dbReference type="RefSeq" id="WP_161951927.1">
    <property type="nucleotide sequence ID" value="NZ_LNQC01000060.1"/>
</dbReference>
<dbReference type="EMBL" id="CP013110">
    <property type="protein sequence ID" value="APG95105.1"/>
    <property type="molecule type" value="Genomic_DNA"/>
</dbReference>
<accession>A0A1L3LYB3</accession>
<reference evidence="2 3" key="1">
    <citation type="submission" date="2015-10" db="EMBL/GenBank/DDBJ databases">
        <title>Genomic differences between typical nodule nitrogen-fixing rhizobial strains and those coming from bean seeds.</title>
        <authorList>
            <person name="Peralta H."/>
            <person name="Aguilar-Vera A."/>
            <person name="Diaz R."/>
            <person name="Mora Y."/>
            <person name="Martinez-Batallar G."/>
            <person name="Salazar E."/>
            <person name="Vargas-Lagunas C."/>
            <person name="Encarnacion S."/>
            <person name="Girard L."/>
            <person name="Mora J."/>
        </authorList>
    </citation>
    <scope>NUCLEOTIDE SEQUENCE [LARGE SCALE GENOMIC DNA]</scope>
    <source>
        <strain evidence="2 3">CFNEI 73</strain>
        <plasmid evidence="2 3">C</plasmid>
    </source>
</reference>
<sequence length="58" mass="6281">MGTEKIGPPATLMKANSRPEADLGTSQPERLDPEPIAAIALIWAPVMRSHRVTVEQMA</sequence>
<dbReference type="AlphaFoldDB" id="A0A1L3LYB3"/>
<geneLocation type="plasmid" evidence="2 3">
    <name>C</name>
</geneLocation>
<evidence type="ECO:0000256" key="1">
    <source>
        <dbReference type="SAM" id="MobiDB-lite"/>
    </source>
</evidence>
<evidence type="ECO:0000313" key="2">
    <source>
        <dbReference type="EMBL" id="APG95105.1"/>
    </source>
</evidence>
<dbReference type="KEGG" id="same:SAMCFNEI73_pC1401"/>
<evidence type="ECO:0000313" key="3">
    <source>
        <dbReference type="Proteomes" id="UP000182306"/>
    </source>
</evidence>